<sequence>MNFFKSIILDDPEPLKPESPHDSDPDSDVKQADEDRKPDGGAQGGDADGWSFGSLIKTLATRSESVIETYSRDLKEFGTGLRKETEVIREVASRAVKDLPASLEAGTSVAHGVLDGVLKSTAEIISLEPQVSASDGESETPEVNRSMNSGRYSRFEAQLSGIQSDLNTFCEEPEDVEEYEKWKSRFKLDEKRGEIDGLIGENGVLDAMFRKVVPNVVDQDTFWCRYFYRVDKLEQQEKVRANLVKRAISVDEDDDELSWDVDDEEEKDGEKAKGGDVAEEKGVSNRSSNLAEKGEIEKEGDNATVDDGVKNDLVKLNEKSGDGDAAMDEKETKSDEVAAVKSDEKSKPEEGIEGKNDENVGVDKGESREKGDVAAVSSHEVKTEEEDMGWDEIENIGSDDERKISSGSHGEKPNREELRKQLNAAEDDEDLSWDIEDDDEPVKS</sequence>
<dbReference type="Proteomes" id="UP001190926">
    <property type="component" value="Unassembled WGS sequence"/>
</dbReference>
<dbReference type="EMBL" id="SDAM02000146">
    <property type="protein sequence ID" value="KAH6827655.1"/>
    <property type="molecule type" value="Genomic_DNA"/>
</dbReference>
<reference evidence="3 4" key="1">
    <citation type="journal article" date="2021" name="Nat. Commun.">
        <title>Incipient diploidization of the medicinal plant Perilla within 10,000 years.</title>
        <authorList>
            <person name="Zhang Y."/>
            <person name="Shen Q."/>
            <person name="Leng L."/>
            <person name="Zhang D."/>
            <person name="Chen S."/>
            <person name="Shi Y."/>
            <person name="Ning Z."/>
            <person name="Chen S."/>
        </authorList>
    </citation>
    <scope>NUCLEOTIDE SEQUENCE [LARGE SCALE GENOMIC DNA]</scope>
    <source>
        <strain evidence="4">cv. PC099</strain>
    </source>
</reference>
<dbReference type="InterPro" id="IPR035925">
    <property type="entry name" value="BSD_dom_sf"/>
</dbReference>
<dbReference type="InterPro" id="IPR051494">
    <property type="entry name" value="BSD_domain-containing"/>
</dbReference>
<comment type="caution">
    <text evidence="3">The sequence shown here is derived from an EMBL/GenBank/DDBJ whole genome shotgun (WGS) entry which is preliminary data.</text>
</comment>
<feature type="compositionally biased region" description="Basic and acidic residues" evidence="1">
    <location>
        <begin position="268"/>
        <end position="283"/>
    </location>
</feature>
<dbReference type="PANTHER" id="PTHR16019">
    <property type="entry name" value="SYNAPSE-ASSOCIATED PROTEIN"/>
    <property type="match status" value="1"/>
</dbReference>
<dbReference type="Pfam" id="PF03909">
    <property type="entry name" value="BSD"/>
    <property type="match status" value="1"/>
</dbReference>
<name>A0AAD4J6U1_PERFH</name>
<protein>
    <recommendedName>
        <fullName evidence="2">BSD domain-containing protein</fullName>
    </recommendedName>
</protein>
<dbReference type="SUPFAM" id="SSF140383">
    <property type="entry name" value="BSD domain-like"/>
    <property type="match status" value="1"/>
</dbReference>
<feature type="compositionally biased region" description="Basic and acidic residues" evidence="1">
    <location>
        <begin position="399"/>
        <end position="420"/>
    </location>
</feature>
<dbReference type="GO" id="GO:0005737">
    <property type="term" value="C:cytoplasm"/>
    <property type="evidence" value="ECO:0007669"/>
    <property type="project" value="TreeGrafter"/>
</dbReference>
<feature type="compositionally biased region" description="Acidic residues" evidence="1">
    <location>
        <begin position="254"/>
        <end position="267"/>
    </location>
</feature>
<dbReference type="SMART" id="SM00751">
    <property type="entry name" value="BSD"/>
    <property type="match status" value="1"/>
</dbReference>
<organism evidence="3 4">
    <name type="scientific">Perilla frutescens var. hirtella</name>
    <name type="common">Perilla citriodora</name>
    <name type="synonym">Perilla setoyensis</name>
    <dbReference type="NCBI Taxonomy" id="608512"/>
    <lineage>
        <taxon>Eukaryota</taxon>
        <taxon>Viridiplantae</taxon>
        <taxon>Streptophyta</taxon>
        <taxon>Embryophyta</taxon>
        <taxon>Tracheophyta</taxon>
        <taxon>Spermatophyta</taxon>
        <taxon>Magnoliopsida</taxon>
        <taxon>eudicotyledons</taxon>
        <taxon>Gunneridae</taxon>
        <taxon>Pentapetalae</taxon>
        <taxon>asterids</taxon>
        <taxon>lamiids</taxon>
        <taxon>Lamiales</taxon>
        <taxon>Lamiaceae</taxon>
        <taxon>Nepetoideae</taxon>
        <taxon>Elsholtzieae</taxon>
        <taxon>Perilla</taxon>
    </lineage>
</organism>
<keyword evidence="4" id="KW-1185">Reference proteome</keyword>
<feature type="domain" description="BSD" evidence="2">
    <location>
        <begin position="182"/>
        <end position="234"/>
    </location>
</feature>
<feature type="compositionally biased region" description="Basic and acidic residues" evidence="1">
    <location>
        <begin position="13"/>
        <end position="39"/>
    </location>
</feature>
<feature type="compositionally biased region" description="Acidic residues" evidence="1">
    <location>
        <begin position="425"/>
        <end position="444"/>
    </location>
</feature>
<evidence type="ECO:0000256" key="1">
    <source>
        <dbReference type="SAM" id="MobiDB-lite"/>
    </source>
</evidence>
<evidence type="ECO:0000313" key="4">
    <source>
        <dbReference type="Proteomes" id="UP001190926"/>
    </source>
</evidence>
<feature type="region of interest" description="Disordered" evidence="1">
    <location>
        <begin position="1"/>
        <end position="51"/>
    </location>
</feature>
<dbReference type="PROSITE" id="PS50858">
    <property type="entry name" value="BSD"/>
    <property type="match status" value="1"/>
</dbReference>
<feature type="compositionally biased region" description="Basic and acidic residues" evidence="1">
    <location>
        <begin position="292"/>
        <end position="372"/>
    </location>
</feature>
<feature type="compositionally biased region" description="Acidic residues" evidence="1">
    <location>
        <begin position="383"/>
        <end position="398"/>
    </location>
</feature>
<feature type="region of interest" description="Disordered" evidence="1">
    <location>
        <begin position="254"/>
        <end position="444"/>
    </location>
</feature>
<proteinExistence type="predicted"/>
<accession>A0AAD4J6U1</accession>
<dbReference type="InterPro" id="IPR005607">
    <property type="entry name" value="BSD_dom"/>
</dbReference>
<dbReference type="AlphaFoldDB" id="A0AAD4J6U1"/>
<gene>
    <name evidence="3" type="ORF">C2S53_020350</name>
</gene>
<dbReference type="PANTHER" id="PTHR16019:SF5">
    <property type="entry name" value="BSD DOMAIN-CONTAINING PROTEIN 1"/>
    <property type="match status" value="1"/>
</dbReference>
<evidence type="ECO:0000313" key="3">
    <source>
        <dbReference type="EMBL" id="KAH6827655.1"/>
    </source>
</evidence>
<evidence type="ECO:0000259" key="2">
    <source>
        <dbReference type="PROSITE" id="PS50858"/>
    </source>
</evidence>
<dbReference type="Gene3D" id="1.10.3970.10">
    <property type="entry name" value="BSD domain"/>
    <property type="match status" value="1"/>
</dbReference>